<proteinExistence type="predicted"/>
<dbReference type="EMBL" id="JAUEDK010000002">
    <property type="protein sequence ID" value="MDN0073506.1"/>
    <property type="molecule type" value="Genomic_DNA"/>
</dbReference>
<dbReference type="RefSeq" id="WP_289828031.1">
    <property type="nucleotide sequence ID" value="NZ_JAUEDK010000002.1"/>
</dbReference>
<reference evidence="1" key="1">
    <citation type="submission" date="2023-06" db="EMBL/GenBank/DDBJ databases">
        <authorList>
            <person name="Zhang S."/>
        </authorList>
    </citation>
    <scope>NUCLEOTIDE SEQUENCE</scope>
    <source>
        <strain evidence="1">SG2303</strain>
    </source>
</reference>
<comment type="caution">
    <text evidence="1">The sequence shown here is derived from an EMBL/GenBank/DDBJ whole genome shotgun (WGS) entry which is preliminary data.</text>
</comment>
<dbReference type="Proteomes" id="UP001168540">
    <property type="component" value="Unassembled WGS sequence"/>
</dbReference>
<keyword evidence="2" id="KW-1185">Reference proteome</keyword>
<sequence length="48" mass="5101">MLDDKVAQDGTVAIVRAGSIGLTTLLTAQCYSPAQIIMADLDDQRIHA</sequence>
<protein>
    <recommendedName>
        <fullName evidence="3">Lactate/malate dehydrogenase N-terminal domain-containing protein</fullName>
    </recommendedName>
</protein>
<organism evidence="1 2">
    <name type="scientific">Crenobacter oryzisoli</name>
    <dbReference type="NCBI Taxonomy" id="3056844"/>
    <lineage>
        <taxon>Bacteria</taxon>
        <taxon>Pseudomonadati</taxon>
        <taxon>Pseudomonadota</taxon>
        <taxon>Betaproteobacteria</taxon>
        <taxon>Neisseriales</taxon>
        <taxon>Neisseriaceae</taxon>
        <taxon>Crenobacter</taxon>
    </lineage>
</organism>
<evidence type="ECO:0000313" key="1">
    <source>
        <dbReference type="EMBL" id="MDN0073506.1"/>
    </source>
</evidence>
<dbReference type="Gene3D" id="3.40.50.720">
    <property type="entry name" value="NAD(P)-binding Rossmann-like Domain"/>
    <property type="match status" value="1"/>
</dbReference>
<evidence type="ECO:0008006" key="3">
    <source>
        <dbReference type="Google" id="ProtNLM"/>
    </source>
</evidence>
<accession>A0ABT7XIA4</accession>
<evidence type="ECO:0000313" key="2">
    <source>
        <dbReference type="Proteomes" id="UP001168540"/>
    </source>
</evidence>
<gene>
    <name evidence="1" type="ORF">QU481_01150</name>
</gene>
<name>A0ABT7XIA4_9NEIS</name>